<dbReference type="SUPFAM" id="SSF53850">
    <property type="entry name" value="Periplasmic binding protein-like II"/>
    <property type="match status" value="1"/>
</dbReference>
<evidence type="ECO:0000256" key="5">
    <source>
        <dbReference type="ARBA" id="ARBA00022989"/>
    </source>
</evidence>
<keyword evidence="8" id="KW-0325">Glycoprotein</keyword>
<keyword evidence="6 9" id="KW-0472">Membrane</keyword>
<reference evidence="11" key="1">
    <citation type="submission" date="2022-12" db="EMBL/GenBank/DDBJ databases">
        <title>Genome assemblies of Blomia tropicalis.</title>
        <authorList>
            <person name="Cui Y."/>
        </authorList>
    </citation>
    <scope>NUCLEOTIDE SEQUENCE</scope>
    <source>
        <tissue evidence="11">Adult mites</tissue>
    </source>
</reference>
<evidence type="ECO:0000256" key="2">
    <source>
        <dbReference type="ARBA" id="ARBA00008685"/>
    </source>
</evidence>
<sequence length="262" mass="30940">MCEFSFTESRRKVVDFSEYILLNEITFLSQSPGLRDRTWIVSQPFSRYLWYTIIGSLFLLSTIVYGIRRTIIKCQTQSYTTIMMYIYAISLQKSTNLIKKDKRSSLRIIYGVWMFTTLILSNSYGSSFYSILTIPEYDLPIDTAMDIYDISLNHRKTLIVRERSASWWQFVHSNPSNQIYYQIGKHLNQSKIRMKTFLKEFMPKLNVPNSPYVVIANRIVLEIHRIQFATRNLHIGNDNIGLDFMGYIMHRRSPLVLPFDMM</sequence>
<dbReference type="AlphaFoldDB" id="A0A9Q0M9Y7"/>
<proteinExistence type="inferred from homology"/>
<evidence type="ECO:0000256" key="6">
    <source>
        <dbReference type="ARBA" id="ARBA00023136"/>
    </source>
</evidence>
<keyword evidence="12" id="KW-1185">Reference proteome</keyword>
<evidence type="ECO:0000256" key="7">
    <source>
        <dbReference type="ARBA" id="ARBA00023170"/>
    </source>
</evidence>
<comment type="similarity">
    <text evidence="2">Belongs to the glutamate-gated ion channel (TC 1.A.10.1) family.</text>
</comment>
<dbReference type="InterPro" id="IPR001320">
    <property type="entry name" value="Iontro_rcpt_C"/>
</dbReference>
<dbReference type="Gene3D" id="1.10.287.70">
    <property type="match status" value="1"/>
</dbReference>
<keyword evidence="5 9" id="KW-1133">Transmembrane helix</keyword>
<accession>A0A9Q0M9Y7</accession>
<evidence type="ECO:0000313" key="11">
    <source>
        <dbReference type="EMBL" id="KAJ6221970.1"/>
    </source>
</evidence>
<keyword evidence="4 9" id="KW-0812">Transmembrane</keyword>
<evidence type="ECO:0000259" key="10">
    <source>
        <dbReference type="Pfam" id="PF00060"/>
    </source>
</evidence>
<name>A0A9Q0M9Y7_BLOTA</name>
<dbReference type="Pfam" id="PF00060">
    <property type="entry name" value="Lig_chan"/>
    <property type="match status" value="1"/>
</dbReference>
<evidence type="ECO:0000256" key="8">
    <source>
        <dbReference type="ARBA" id="ARBA00023180"/>
    </source>
</evidence>
<evidence type="ECO:0000256" key="9">
    <source>
        <dbReference type="SAM" id="Phobius"/>
    </source>
</evidence>
<dbReference type="GO" id="GO:0005886">
    <property type="term" value="C:plasma membrane"/>
    <property type="evidence" value="ECO:0007669"/>
    <property type="project" value="UniProtKB-SubCell"/>
</dbReference>
<dbReference type="PANTHER" id="PTHR42643">
    <property type="entry name" value="IONOTROPIC RECEPTOR 20A-RELATED"/>
    <property type="match status" value="1"/>
</dbReference>
<keyword evidence="7" id="KW-0675">Receptor</keyword>
<organism evidence="11 12">
    <name type="scientific">Blomia tropicalis</name>
    <name type="common">Mite</name>
    <dbReference type="NCBI Taxonomy" id="40697"/>
    <lineage>
        <taxon>Eukaryota</taxon>
        <taxon>Metazoa</taxon>
        <taxon>Ecdysozoa</taxon>
        <taxon>Arthropoda</taxon>
        <taxon>Chelicerata</taxon>
        <taxon>Arachnida</taxon>
        <taxon>Acari</taxon>
        <taxon>Acariformes</taxon>
        <taxon>Sarcoptiformes</taxon>
        <taxon>Astigmata</taxon>
        <taxon>Glycyphagoidea</taxon>
        <taxon>Echimyopodidae</taxon>
        <taxon>Blomia</taxon>
    </lineage>
</organism>
<evidence type="ECO:0000256" key="1">
    <source>
        <dbReference type="ARBA" id="ARBA00004651"/>
    </source>
</evidence>
<feature type="domain" description="Ionotropic glutamate receptor C-terminal" evidence="10">
    <location>
        <begin position="49"/>
        <end position="147"/>
    </location>
</feature>
<feature type="transmembrane region" description="Helical" evidence="9">
    <location>
        <begin position="108"/>
        <end position="132"/>
    </location>
</feature>
<dbReference type="InterPro" id="IPR052192">
    <property type="entry name" value="Insect_Ionotropic_Sensory_Rcpt"/>
</dbReference>
<evidence type="ECO:0000256" key="4">
    <source>
        <dbReference type="ARBA" id="ARBA00022692"/>
    </source>
</evidence>
<protein>
    <recommendedName>
        <fullName evidence="10">Ionotropic glutamate receptor C-terminal domain-containing protein</fullName>
    </recommendedName>
</protein>
<dbReference type="GO" id="GO:0015276">
    <property type="term" value="F:ligand-gated monoatomic ion channel activity"/>
    <property type="evidence" value="ECO:0007669"/>
    <property type="project" value="InterPro"/>
</dbReference>
<dbReference type="GO" id="GO:0050906">
    <property type="term" value="P:detection of stimulus involved in sensory perception"/>
    <property type="evidence" value="ECO:0007669"/>
    <property type="project" value="UniProtKB-ARBA"/>
</dbReference>
<keyword evidence="3" id="KW-1003">Cell membrane</keyword>
<comment type="subcellular location">
    <subcellularLocation>
        <location evidence="1">Cell membrane</location>
        <topology evidence="1">Multi-pass membrane protein</topology>
    </subcellularLocation>
</comment>
<gene>
    <name evidence="11" type="ORF">RDWZM_000515</name>
</gene>
<comment type="caution">
    <text evidence="11">The sequence shown here is derived from an EMBL/GenBank/DDBJ whole genome shotgun (WGS) entry which is preliminary data.</text>
</comment>
<evidence type="ECO:0000313" key="12">
    <source>
        <dbReference type="Proteomes" id="UP001142055"/>
    </source>
</evidence>
<dbReference type="PANTHER" id="PTHR42643:SF24">
    <property type="entry name" value="IONOTROPIC RECEPTOR 60A"/>
    <property type="match status" value="1"/>
</dbReference>
<evidence type="ECO:0000256" key="3">
    <source>
        <dbReference type="ARBA" id="ARBA00022475"/>
    </source>
</evidence>
<dbReference type="EMBL" id="JAPWDV010000001">
    <property type="protein sequence ID" value="KAJ6221970.1"/>
    <property type="molecule type" value="Genomic_DNA"/>
</dbReference>
<feature type="transmembrane region" description="Helical" evidence="9">
    <location>
        <begin position="48"/>
        <end position="67"/>
    </location>
</feature>
<dbReference type="Proteomes" id="UP001142055">
    <property type="component" value="Chromosome 1"/>
</dbReference>